<evidence type="ECO:0000259" key="7">
    <source>
        <dbReference type="Pfam" id="PF08100"/>
    </source>
</evidence>
<dbReference type="EC" id="2.1.1.76" evidence="8"/>
<dbReference type="InterPro" id="IPR012967">
    <property type="entry name" value="COMT_dimerisation"/>
</dbReference>
<sequence length="382" mass="41948">MEAEKSFNYAMQLVNSSVLSMAMHSAIELGIFDIMGKAGVDAKLSAKDIVAQLPCKNSEAVTMLDRILRLLASHSIIDCTVVDDQQGPPPHLQRLYGMNTVSKYFACIDAAGSLGPLMVLTQDKAILQSWYQGKDAILEGGIPFNRVHGKHLFEYSYSNSSFNQLFMAAMTNRATLIMKKIVESYKGFENTKRLVDVGGGLGVTLNIITSKYPHIKGINFDLPHVIEHASPYPGVEHVGGDMFESVPEGDAILMMCVLHDWSDEWCLKVLKNCYGAIPKDGKVIVVDGVLPFEPKTTGEVKSISQFDVLMMTTNPGGKERSEEEFMALAKGGPMSSKQKAISLIMACVTQLRSNITKSKSSQVNHARHHNPHPTLTSQRSLN</sequence>
<reference evidence="8" key="1">
    <citation type="journal article" date="2012" name="Nat. Biotechnol.">
        <title>Draft genome sequence of pigeonpea (Cajanus cajan), an orphan legume crop of resource-poor farmers.</title>
        <authorList>
            <person name="Varshney R.K."/>
            <person name="Chen W."/>
            <person name="Li Y."/>
            <person name="Bharti A.K."/>
            <person name="Saxena R.K."/>
            <person name="Schlueter J.A."/>
            <person name="Donoghue M.T."/>
            <person name="Azam S."/>
            <person name="Fan G."/>
            <person name="Whaley A.M."/>
            <person name="Farmer A.D."/>
            <person name="Sheridan J."/>
            <person name="Iwata A."/>
            <person name="Tuteja R."/>
            <person name="Penmetsa R.V."/>
            <person name="Wu W."/>
            <person name="Upadhyaya H.D."/>
            <person name="Yang S.P."/>
            <person name="Shah T."/>
            <person name="Saxena K.B."/>
            <person name="Michael T."/>
            <person name="McCombie W.R."/>
            <person name="Yang B."/>
            <person name="Zhang G."/>
            <person name="Yang H."/>
            <person name="Wang J."/>
            <person name="Spillane C."/>
            <person name="Cook D.R."/>
            <person name="May G.D."/>
            <person name="Xu X."/>
            <person name="Jackson S.A."/>
        </authorList>
    </citation>
    <scope>NUCLEOTIDE SEQUENCE [LARGE SCALE GENOMIC DNA]</scope>
</reference>
<gene>
    <name evidence="8" type="ORF">KK1_039898</name>
</gene>
<dbReference type="STRING" id="3821.A0A151R8F1"/>
<dbReference type="Gene3D" id="1.10.10.10">
    <property type="entry name" value="Winged helix-like DNA-binding domain superfamily/Winged helix DNA-binding domain"/>
    <property type="match status" value="1"/>
</dbReference>
<dbReference type="GO" id="GO:0008171">
    <property type="term" value="F:O-methyltransferase activity"/>
    <property type="evidence" value="ECO:0007669"/>
    <property type="project" value="InterPro"/>
</dbReference>
<dbReference type="GO" id="GO:0030755">
    <property type="term" value="F:quercetin 3-O-methyltransferase activity"/>
    <property type="evidence" value="ECO:0007669"/>
    <property type="project" value="UniProtKB-EC"/>
</dbReference>
<dbReference type="OMA" id="EHYFDWL"/>
<evidence type="ECO:0000313" key="9">
    <source>
        <dbReference type="Proteomes" id="UP000075243"/>
    </source>
</evidence>
<organism evidence="8 9">
    <name type="scientific">Cajanus cajan</name>
    <name type="common">Pigeon pea</name>
    <name type="synonym">Cajanus indicus</name>
    <dbReference type="NCBI Taxonomy" id="3821"/>
    <lineage>
        <taxon>Eukaryota</taxon>
        <taxon>Viridiplantae</taxon>
        <taxon>Streptophyta</taxon>
        <taxon>Embryophyta</taxon>
        <taxon>Tracheophyta</taxon>
        <taxon>Spermatophyta</taxon>
        <taxon>Magnoliopsida</taxon>
        <taxon>eudicotyledons</taxon>
        <taxon>Gunneridae</taxon>
        <taxon>Pentapetalae</taxon>
        <taxon>rosids</taxon>
        <taxon>fabids</taxon>
        <taxon>Fabales</taxon>
        <taxon>Fabaceae</taxon>
        <taxon>Papilionoideae</taxon>
        <taxon>50 kb inversion clade</taxon>
        <taxon>NPAAA clade</taxon>
        <taxon>indigoferoid/millettioid clade</taxon>
        <taxon>Phaseoleae</taxon>
        <taxon>Cajanus</taxon>
    </lineage>
</organism>
<feature type="compositionally biased region" description="Polar residues" evidence="5">
    <location>
        <begin position="373"/>
        <end position="382"/>
    </location>
</feature>
<dbReference type="Gene3D" id="3.40.50.150">
    <property type="entry name" value="Vaccinia Virus protein VP39"/>
    <property type="match status" value="1"/>
</dbReference>
<keyword evidence="9" id="KW-1185">Reference proteome</keyword>
<dbReference type="InterPro" id="IPR036390">
    <property type="entry name" value="WH_DNA-bd_sf"/>
</dbReference>
<evidence type="ECO:0000259" key="6">
    <source>
        <dbReference type="Pfam" id="PF00891"/>
    </source>
</evidence>
<dbReference type="Pfam" id="PF08100">
    <property type="entry name" value="Dimerisation"/>
    <property type="match status" value="1"/>
</dbReference>
<dbReference type="SUPFAM" id="SSF53335">
    <property type="entry name" value="S-adenosyl-L-methionine-dependent methyltransferases"/>
    <property type="match status" value="1"/>
</dbReference>
<dbReference type="InterPro" id="IPR001077">
    <property type="entry name" value="COMT_C"/>
</dbReference>
<feature type="active site" description="Proton acceptor" evidence="4">
    <location>
        <position position="259"/>
    </location>
</feature>
<dbReference type="Gramene" id="C.cajan_39859.t">
    <property type="protein sequence ID" value="C.cajan_39859.t"/>
    <property type="gene ID" value="C.cajan_39859"/>
</dbReference>
<feature type="domain" description="O-methyltransferase C-terminal" evidence="6">
    <location>
        <begin position="130"/>
        <end position="331"/>
    </location>
</feature>
<protein>
    <submittedName>
        <fullName evidence="8">Caffeic acid 3-O-methyltransferase</fullName>
        <ecNumber evidence="8">2.1.1.76</ecNumber>
    </submittedName>
</protein>
<evidence type="ECO:0000256" key="5">
    <source>
        <dbReference type="SAM" id="MobiDB-lite"/>
    </source>
</evidence>
<keyword evidence="2 8" id="KW-0808">Transferase</keyword>
<feature type="region of interest" description="Disordered" evidence="5">
    <location>
        <begin position="358"/>
        <end position="382"/>
    </location>
</feature>
<proteinExistence type="predicted"/>
<evidence type="ECO:0000313" key="8">
    <source>
        <dbReference type="EMBL" id="KYP38822.1"/>
    </source>
</evidence>
<dbReference type="GO" id="GO:0032259">
    <property type="term" value="P:methylation"/>
    <property type="evidence" value="ECO:0007669"/>
    <property type="project" value="UniProtKB-KW"/>
</dbReference>
<evidence type="ECO:0000256" key="3">
    <source>
        <dbReference type="ARBA" id="ARBA00022691"/>
    </source>
</evidence>
<dbReference type="EMBL" id="KQ483963">
    <property type="protein sequence ID" value="KYP38822.1"/>
    <property type="molecule type" value="Genomic_DNA"/>
</dbReference>
<dbReference type="AlphaFoldDB" id="A0A151R8F1"/>
<dbReference type="InterPro" id="IPR016461">
    <property type="entry name" value="COMT-like"/>
</dbReference>
<name>A0A151R8F1_CAJCA</name>
<dbReference type="GO" id="GO:0046983">
    <property type="term" value="F:protein dimerization activity"/>
    <property type="evidence" value="ECO:0007669"/>
    <property type="project" value="InterPro"/>
</dbReference>
<dbReference type="PIRSF" id="PIRSF005739">
    <property type="entry name" value="O-mtase"/>
    <property type="match status" value="1"/>
</dbReference>
<evidence type="ECO:0000256" key="1">
    <source>
        <dbReference type="ARBA" id="ARBA00022603"/>
    </source>
</evidence>
<feature type="domain" description="O-methyltransferase dimerisation" evidence="7">
    <location>
        <begin position="11"/>
        <end position="105"/>
    </location>
</feature>
<evidence type="ECO:0000256" key="2">
    <source>
        <dbReference type="ARBA" id="ARBA00022679"/>
    </source>
</evidence>
<keyword evidence="3" id="KW-0949">S-adenosyl-L-methionine</keyword>
<dbReference type="PANTHER" id="PTHR11746">
    <property type="entry name" value="O-METHYLTRANSFERASE"/>
    <property type="match status" value="1"/>
</dbReference>
<accession>A0A151R8F1</accession>
<dbReference type="SUPFAM" id="SSF46785">
    <property type="entry name" value="Winged helix' DNA-binding domain"/>
    <property type="match status" value="1"/>
</dbReference>
<dbReference type="PROSITE" id="PS51683">
    <property type="entry name" value="SAM_OMT_II"/>
    <property type="match status" value="1"/>
</dbReference>
<dbReference type="InterPro" id="IPR036388">
    <property type="entry name" value="WH-like_DNA-bd_sf"/>
</dbReference>
<dbReference type="Pfam" id="PF00891">
    <property type="entry name" value="Methyltransf_2"/>
    <property type="match status" value="1"/>
</dbReference>
<evidence type="ECO:0000256" key="4">
    <source>
        <dbReference type="PIRSR" id="PIRSR005739-1"/>
    </source>
</evidence>
<dbReference type="FunFam" id="1.10.10.10:FF:000357">
    <property type="entry name" value="Caffeic acid 3-O-methyltransferase"/>
    <property type="match status" value="1"/>
</dbReference>
<keyword evidence="1 8" id="KW-0489">Methyltransferase</keyword>
<dbReference type="Proteomes" id="UP000075243">
    <property type="component" value="Unassembled WGS sequence"/>
</dbReference>
<dbReference type="InterPro" id="IPR029063">
    <property type="entry name" value="SAM-dependent_MTases_sf"/>
</dbReference>